<dbReference type="RefSeq" id="WP_209657208.1">
    <property type="nucleotide sequence ID" value="NZ_JAGJCB010000041.1"/>
</dbReference>
<keyword evidence="1" id="KW-0812">Transmembrane</keyword>
<name>A0ABS4BZ47_9FLAO</name>
<dbReference type="Proteomes" id="UP000670776">
    <property type="component" value="Unassembled WGS sequence"/>
</dbReference>
<sequence>MTNIKYGEIYLTKYLGLQRTLKKSFQILTLLVSLSGILGWKYFEDYVWIAFILIAIVQLLLLIENQIIRSDKEIEEISNLRMMYTRYFNKLERLWTKYQYDQIKDKKAVDKYFELRESDWENIEELDCKLNIKRYKKLMKHTEIETNHYLNKYHING</sequence>
<feature type="transmembrane region" description="Helical" evidence="1">
    <location>
        <begin position="46"/>
        <end position="63"/>
    </location>
</feature>
<evidence type="ECO:0000313" key="2">
    <source>
        <dbReference type="EMBL" id="MBP0905853.1"/>
    </source>
</evidence>
<accession>A0ABS4BZ47</accession>
<keyword evidence="1" id="KW-0472">Membrane</keyword>
<comment type="caution">
    <text evidence="2">The sequence shown here is derived from an EMBL/GenBank/DDBJ whole genome shotgun (WGS) entry which is preliminary data.</text>
</comment>
<evidence type="ECO:0008006" key="4">
    <source>
        <dbReference type="Google" id="ProtNLM"/>
    </source>
</evidence>
<evidence type="ECO:0000313" key="3">
    <source>
        <dbReference type="Proteomes" id="UP000670776"/>
    </source>
</evidence>
<keyword evidence="1" id="KW-1133">Transmembrane helix</keyword>
<keyword evidence="3" id="KW-1185">Reference proteome</keyword>
<protein>
    <recommendedName>
        <fullName evidence="4">SMODS and SLOG-associating 2TM effector domain-containing protein</fullName>
    </recommendedName>
</protein>
<proteinExistence type="predicted"/>
<reference evidence="2 3" key="1">
    <citation type="submission" date="2021-04" db="EMBL/GenBank/DDBJ databases">
        <title>Mariniflexile gromovii gen. nov., sp. nov., a gliding bacterium isolated from the sea urchin Strongylocentrotus intermedius.</title>
        <authorList>
            <person name="Ko S."/>
            <person name="Le V."/>
            <person name="Ahn C.-Y."/>
            <person name="Oh H.-M."/>
        </authorList>
    </citation>
    <scope>NUCLEOTIDE SEQUENCE [LARGE SCALE GENOMIC DNA]</scope>
    <source>
        <strain evidence="2 3">KCTC 12570</strain>
    </source>
</reference>
<dbReference type="EMBL" id="JAGJCB010000041">
    <property type="protein sequence ID" value="MBP0905853.1"/>
    <property type="molecule type" value="Genomic_DNA"/>
</dbReference>
<organism evidence="2 3">
    <name type="scientific">Mariniflexile gromovii</name>
    <dbReference type="NCBI Taxonomy" id="362523"/>
    <lineage>
        <taxon>Bacteria</taxon>
        <taxon>Pseudomonadati</taxon>
        <taxon>Bacteroidota</taxon>
        <taxon>Flavobacteriia</taxon>
        <taxon>Flavobacteriales</taxon>
        <taxon>Flavobacteriaceae</taxon>
        <taxon>Mariniflexile</taxon>
    </lineage>
</organism>
<evidence type="ECO:0000256" key="1">
    <source>
        <dbReference type="SAM" id="Phobius"/>
    </source>
</evidence>
<feature type="transmembrane region" description="Helical" evidence="1">
    <location>
        <begin position="21"/>
        <end position="40"/>
    </location>
</feature>
<gene>
    <name evidence="2" type="ORF">J8H85_18705</name>
</gene>